<gene>
    <name evidence="1" type="ORF">GPUH_LOCUS7508</name>
</gene>
<evidence type="ECO:0000313" key="1">
    <source>
        <dbReference type="EMBL" id="VDK58585.1"/>
    </source>
</evidence>
<dbReference type="EMBL" id="UYRT01019585">
    <property type="protein sequence ID" value="VDK58585.1"/>
    <property type="molecule type" value="Genomic_DNA"/>
</dbReference>
<reference evidence="1 2" key="2">
    <citation type="submission" date="2018-11" db="EMBL/GenBank/DDBJ databases">
        <authorList>
            <consortium name="Pathogen Informatics"/>
        </authorList>
    </citation>
    <scope>NUCLEOTIDE SEQUENCE [LARGE SCALE GENOMIC DNA]</scope>
</reference>
<reference evidence="3" key="1">
    <citation type="submission" date="2016-06" db="UniProtKB">
        <authorList>
            <consortium name="WormBaseParasite"/>
        </authorList>
    </citation>
    <scope>IDENTIFICATION</scope>
</reference>
<evidence type="ECO:0000313" key="3">
    <source>
        <dbReference type="WBParaSite" id="GPUH_0000751401-mRNA-1"/>
    </source>
</evidence>
<sequence>MWVRARNIHRLIDAYIGREEHEPDGAEQRLITELSSASSRAFLINILANSVSTSRFLQFSVHCTPSQETVPALGDLWLEGTPCCHWGTILGG</sequence>
<evidence type="ECO:0000313" key="2">
    <source>
        <dbReference type="Proteomes" id="UP000271098"/>
    </source>
</evidence>
<protein>
    <submittedName>
        <fullName evidence="3">DDE_Tnp_Tn3 domain-containing protein</fullName>
    </submittedName>
</protein>
<name>A0A183DFL4_9BILA</name>
<keyword evidence="2" id="KW-1185">Reference proteome</keyword>
<dbReference type="Proteomes" id="UP000271098">
    <property type="component" value="Unassembled WGS sequence"/>
</dbReference>
<accession>A0A183DFL4</accession>
<dbReference type="WBParaSite" id="GPUH_0000751401-mRNA-1">
    <property type="protein sequence ID" value="GPUH_0000751401-mRNA-1"/>
    <property type="gene ID" value="GPUH_0000751401"/>
</dbReference>
<proteinExistence type="predicted"/>
<organism evidence="3">
    <name type="scientific">Gongylonema pulchrum</name>
    <dbReference type="NCBI Taxonomy" id="637853"/>
    <lineage>
        <taxon>Eukaryota</taxon>
        <taxon>Metazoa</taxon>
        <taxon>Ecdysozoa</taxon>
        <taxon>Nematoda</taxon>
        <taxon>Chromadorea</taxon>
        <taxon>Rhabditida</taxon>
        <taxon>Spirurina</taxon>
        <taxon>Spiruromorpha</taxon>
        <taxon>Spiruroidea</taxon>
        <taxon>Gongylonematidae</taxon>
        <taxon>Gongylonema</taxon>
    </lineage>
</organism>
<dbReference type="AlphaFoldDB" id="A0A183DFL4"/>